<dbReference type="Pfam" id="PF00149">
    <property type="entry name" value="Metallophos"/>
    <property type="match status" value="1"/>
</dbReference>
<evidence type="ECO:0000259" key="1">
    <source>
        <dbReference type="Pfam" id="PF00149"/>
    </source>
</evidence>
<reference evidence="2" key="2">
    <citation type="submission" date="2020-09" db="EMBL/GenBank/DDBJ databases">
        <authorList>
            <person name="Sun Q."/>
            <person name="Zhou Y."/>
        </authorList>
    </citation>
    <scope>NUCLEOTIDE SEQUENCE</scope>
    <source>
        <strain evidence="2">CGMCC 1.15367</strain>
    </source>
</reference>
<dbReference type="InterPro" id="IPR029052">
    <property type="entry name" value="Metallo-depent_PP-like"/>
</dbReference>
<dbReference type="GO" id="GO:0016787">
    <property type="term" value="F:hydrolase activity"/>
    <property type="evidence" value="ECO:0007669"/>
    <property type="project" value="InterPro"/>
</dbReference>
<dbReference type="InterPro" id="IPR004843">
    <property type="entry name" value="Calcineurin-like_PHP"/>
</dbReference>
<dbReference type="Gene3D" id="3.60.21.10">
    <property type="match status" value="1"/>
</dbReference>
<dbReference type="PANTHER" id="PTHR37844:SF2">
    <property type="entry name" value="SER_THR PROTEIN PHOSPHATASE SUPERFAMILY (AFU_ORTHOLOGUE AFUA_1G14840)"/>
    <property type="match status" value="1"/>
</dbReference>
<comment type="caution">
    <text evidence="2">The sequence shown here is derived from an EMBL/GenBank/DDBJ whole genome shotgun (WGS) entry which is preliminary data.</text>
</comment>
<accession>A0A917E3N8</accession>
<feature type="domain" description="Calcineurin-like phosphoesterase" evidence="1">
    <location>
        <begin position="1"/>
        <end position="225"/>
    </location>
</feature>
<reference evidence="2" key="1">
    <citation type="journal article" date="2014" name="Int. J. Syst. Evol. Microbiol.">
        <title>Complete genome sequence of Corynebacterium casei LMG S-19264T (=DSM 44701T), isolated from a smear-ripened cheese.</title>
        <authorList>
            <consortium name="US DOE Joint Genome Institute (JGI-PGF)"/>
            <person name="Walter F."/>
            <person name="Albersmeier A."/>
            <person name="Kalinowski J."/>
            <person name="Ruckert C."/>
        </authorList>
    </citation>
    <scope>NUCLEOTIDE SEQUENCE</scope>
    <source>
        <strain evidence="2">CGMCC 1.15367</strain>
    </source>
</reference>
<evidence type="ECO:0000313" key="3">
    <source>
        <dbReference type="Proteomes" id="UP000644699"/>
    </source>
</evidence>
<gene>
    <name evidence="2" type="ORF">GCM10011390_19260</name>
</gene>
<dbReference type="RefSeq" id="WP_188907984.1">
    <property type="nucleotide sequence ID" value="NZ_BMIQ01000002.1"/>
</dbReference>
<protein>
    <submittedName>
        <fullName evidence="2">Phosphatase</fullName>
    </submittedName>
</protein>
<dbReference type="AlphaFoldDB" id="A0A917E3N8"/>
<keyword evidence="3" id="KW-1185">Reference proteome</keyword>
<sequence length="300" mass="34034">MRFHLLSDIHDDYSSASGASYDIPAGLAADAILCVGDIAGRLSRRGLRWLMRQRDRTGLPIVLCAGNHDYWRSSLDTEIGRFRDRLGSEQGIHLLDGDEIVLNGCRILGGTLWTDYEIYSDAYTAHVESTKYMNDLRMIRTNSYQRRLRTWMLAEEHQRYRAFIEARLTIPFAGATIVMTHHAPSGRSLLGGRCTEPLDASYASNLEPLVRRYNPDFWLHGHIHERRDYQLAGTRILANPRGYVRAAAGRFRPAEIENPAFDPALVIDTDDHRPLATGANLDIAIDRPNDFQWPFGREPG</sequence>
<dbReference type="SUPFAM" id="SSF56300">
    <property type="entry name" value="Metallo-dependent phosphatases"/>
    <property type="match status" value="1"/>
</dbReference>
<name>A0A917E3N8_9HYPH</name>
<proteinExistence type="predicted"/>
<dbReference type="EMBL" id="BMIQ01000002">
    <property type="protein sequence ID" value="GGE00599.1"/>
    <property type="molecule type" value="Genomic_DNA"/>
</dbReference>
<evidence type="ECO:0000313" key="2">
    <source>
        <dbReference type="EMBL" id="GGE00599.1"/>
    </source>
</evidence>
<organism evidence="2 3">
    <name type="scientific">Aureimonas endophytica</name>
    <dbReference type="NCBI Taxonomy" id="2027858"/>
    <lineage>
        <taxon>Bacteria</taxon>
        <taxon>Pseudomonadati</taxon>
        <taxon>Pseudomonadota</taxon>
        <taxon>Alphaproteobacteria</taxon>
        <taxon>Hyphomicrobiales</taxon>
        <taxon>Aurantimonadaceae</taxon>
        <taxon>Aureimonas</taxon>
    </lineage>
</organism>
<dbReference type="Proteomes" id="UP000644699">
    <property type="component" value="Unassembled WGS sequence"/>
</dbReference>
<dbReference type="PANTHER" id="PTHR37844">
    <property type="entry name" value="SER/THR PROTEIN PHOSPHATASE SUPERFAMILY (AFU_ORTHOLOGUE AFUA_1G14840)"/>
    <property type="match status" value="1"/>
</dbReference>